<keyword evidence="6" id="KW-0677">Repeat</keyword>
<protein>
    <recommendedName>
        <fullName evidence="3">protein O-GlcNAc transferase</fullName>
        <ecNumber evidence="3">2.4.1.255</ecNumber>
    </recommendedName>
</protein>
<feature type="repeat" description="TPR" evidence="8">
    <location>
        <begin position="155"/>
        <end position="188"/>
    </location>
</feature>
<dbReference type="Gene3D" id="1.25.40.10">
    <property type="entry name" value="Tetratricopeptide repeat domain"/>
    <property type="match status" value="3"/>
</dbReference>
<keyword evidence="7 8" id="KW-0802">TPR repeat</keyword>
<evidence type="ECO:0000313" key="11">
    <source>
        <dbReference type="Proteomes" id="UP001595693"/>
    </source>
</evidence>
<evidence type="ECO:0000256" key="5">
    <source>
        <dbReference type="ARBA" id="ARBA00022679"/>
    </source>
</evidence>
<dbReference type="PROSITE" id="PS50293">
    <property type="entry name" value="TPR_REGION"/>
    <property type="match status" value="1"/>
</dbReference>
<keyword evidence="4" id="KW-0328">Glycosyltransferase</keyword>
<proteinExistence type="inferred from homology"/>
<dbReference type="EMBL" id="JBHSAJ010000052">
    <property type="protein sequence ID" value="MFC3936421.1"/>
    <property type="molecule type" value="Genomic_DNA"/>
</dbReference>
<dbReference type="SUPFAM" id="SSF53756">
    <property type="entry name" value="UDP-Glycosyltransferase/glycogen phosphorylase"/>
    <property type="match status" value="1"/>
</dbReference>
<dbReference type="Pfam" id="PF13844">
    <property type="entry name" value="Glyco_transf_41"/>
    <property type="match status" value="2"/>
</dbReference>
<keyword evidence="11" id="KW-1185">Reference proteome</keyword>
<feature type="repeat" description="TPR" evidence="8">
    <location>
        <begin position="87"/>
        <end position="120"/>
    </location>
</feature>
<feature type="repeat" description="TPR" evidence="8">
    <location>
        <begin position="121"/>
        <end position="154"/>
    </location>
</feature>
<dbReference type="Proteomes" id="UP001595693">
    <property type="component" value="Unassembled WGS sequence"/>
</dbReference>
<dbReference type="Gene3D" id="3.40.50.11380">
    <property type="match status" value="1"/>
</dbReference>
<evidence type="ECO:0000256" key="6">
    <source>
        <dbReference type="ARBA" id="ARBA00022737"/>
    </source>
</evidence>
<evidence type="ECO:0000256" key="4">
    <source>
        <dbReference type="ARBA" id="ARBA00022676"/>
    </source>
</evidence>
<dbReference type="PROSITE" id="PS50005">
    <property type="entry name" value="TPR"/>
    <property type="match status" value="6"/>
</dbReference>
<dbReference type="InterPro" id="IPR019734">
    <property type="entry name" value="TPR_rpt"/>
</dbReference>
<dbReference type="Gene3D" id="3.40.50.2000">
    <property type="entry name" value="Glycogen Phosphorylase B"/>
    <property type="match status" value="1"/>
</dbReference>
<evidence type="ECO:0000313" key="10">
    <source>
        <dbReference type="EMBL" id="MFC3936421.1"/>
    </source>
</evidence>
<reference evidence="11" key="1">
    <citation type="journal article" date="2019" name="Int. J. Syst. Evol. Microbiol.">
        <title>The Global Catalogue of Microorganisms (GCM) 10K type strain sequencing project: providing services to taxonomists for standard genome sequencing and annotation.</title>
        <authorList>
            <consortium name="The Broad Institute Genomics Platform"/>
            <consortium name="The Broad Institute Genome Sequencing Center for Infectious Disease"/>
            <person name="Wu L."/>
            <person name="Ma J."/>
        </authorList>
    </citation>
    <scope>NUCLEOTIDE SEQUENCE [LARGE SCALE GENOMIC DNA]</scope>
    <source>
        <strain evidence="11">CCUG 2113</strain>
    </source>
</reference>
<dbReference type="InterPro" id="IPR011990">
    <property type="entry name" value="TPR-like_helical_dom_sf"/>
</dbReference>
<dbReference type="SUPFAM" id="SSF48452">
    <property type="entry name" value="TPR-like"/>
    <property type="match status" value="2"/>
</dbReference>
<gene>
    <name evidence="10" type="ORF">ACFOW3_17535</name>
</gene>
<comment type="pathway">
    <text evidence="1">Protein modification; protein glycosylation.</text>
</comment>
<dbReference type="Pfam" id="PF13414">
    <property type="entry name" value="TPR_11"/>
    <property type="match status" value="1"/>
</dbReference>
<evidence type="ECO:0000256" key="8">
    <source>
        <dbReference type="PROSITE-ProRule" id="PRU00339"/>
    </source>
</evidence>
<feature type="repeat" description="TPR" evidence="8">
    <location>
        <begin position="257"/>
        <end position="290"/>
    </location>
</feature>
<evidence type="ECO:0000256" key="3">
    <source>
        <dbReference type="ARBA" id="ARBA00011970"/>
    </source>
</evidence>
<sequence>MSLEPPGWRWMALDGGSVPRRCLPWRDVNLSSVSGSTLTDTKKPHFGQSFKPGAIPASQPSFKFGINYGTGLVAGVRSVESPLPDDATACNTRGNEWLMANRPADAIRAYDRAIALKPDYVDPYFNRGNALLRLQRNQDALASFDQAIALSPGLGLAHYNRGTVLQTLDRLPEAMESYRKVLAIDPANVQARFNLGCIHLQMKQFDETLECMDQVIERAPEIPEPHNNRGTALLRLGRYAEAVAAFSRALELNPQSAEAYNNRGEAQLQLRNLESALTDVSRAIELRPQQGESRFLMGRLLREMKRYDEALQQFYLAQRLPAPLAMLQSEIVTAKVHGCIWQNLDEELLQLQQDIRARKPVLEPFSALSVFDQPALHKEIASRLVERDMPGSAALGAIPVRARGEKIRIGYYSADFRNHPSAYLIAELIEVHDRERFELFAFSVSPQVHDSMRERLVVAFDHFLDVRERTDLDIAQLSRELGIDIAVDLMGFTQATRLRCFSYRCAPVQVSYLAYPGTIGASYMDYVIADKVVIPPHAQADFTEKVVYLPHSYQVNDSQRKAADRTFSRDELGLPATGFVFCCFNNNFKILPPTFDGWMRILHAVEGSVLWLLEDNPIAARNLRREAQARGISADRLVFASRVPMDQHLARQRMADLFLDTLPYNAHTTASDALWVGLPVLTCSGQSFASRVAASLLHAVGLPELVTQTQSAFEARAIELARDVAQLKSIRDKLEEQGPQSPLFNARLFARHIESAYTTMVERAHQALPPDVIEV</sequence>
<dbReference type="InterPro" id="IPR029489">
    <property type="entry name" value="OGT/SEC/SPY_C"/>
</dbReference>
<feature type="repeat" description="TPR" evidence="8">
    <location>
        <begin position="223"/>
        <end position="256"/>
    </location>
</feature>
<dbReference type="RefSeq" id="WP_377807907.1">
    <property type="nucleotide sequence ID" value="NZ_JBHSAJ010000052.1"/>
</dbReference>
<evidence type="ECO:0000256" key="7">
    <source>
        <dbReference type="ARBA" id="ARBA00022803"/>
    </source>
</evidence>
<dbReference type="PANTHER" id="PTHR44366:SF1">
    <property type="entry name" value="UDP-N-ACETYLGLUCOSAMINE--PEPTIDE N-ACETYLGLUCOSAMINYLTRANSFERASE 110 KDA SUBUNIT"/>
    <property type="match status" value="1"/>
</dbReference>
<dbReference type="EC" id="2.4.1.255" evidence="3"/>
<comment type="caution">
    <text evidence="10">The sequence shown here is derived from an EMBL/GenBank/DDBJ whole genome shotgun (WGS) entry which is preliminary data.</text>
</comment>
<comment type="similarity">
    <text evidence="2">Belongs to the glycosyltransferase 41 family. O-GlcNAc transferase subfamily.</text>
</comment>
<feature type="domain" description="O-GlcNAc transferase C-terminal" evidence="9">
    <location>
        <begin position="568"/>
        <end position="752"/>
    </location>
</feature>
<feature type="domain" description="O-GlcNAc transferase C-terminal" evidence="9">
    <location>
        <begin position="402"/>
        <end position="559"/>
    </location>
</feature>
<dbReference type="PANTHER" id="PTHR44366">
    <property type="entry name" value="UDP-N-ACETYLGLUCOSAMINE--PEPTIDE N-ACETYLGLUCOSAMINYLTRANSFERASE 110 KDA SUBUNIT"/>
    <property type="match status" value="1"/>
</dbReference>
<feature type="repeat" description="TPR" evidence="8">
    <location>
        <begin position="189"/>
        <end position="222"/>
    </location>
</feature>
<keyword evidence="5" id="KW-0808">Transferase</keyword>
<evidence type="ECO:0000256" key="2">
    <source>
        <dbReference type="ARBA" id="ARBA00005386"/>
    </source>
</evidence>
<dbReference type="InterPro" id="IPR037919">
    <property type="entry name" value="OGT"/>
</dbReference>
<evidence type="ECO:0000256" key="1">
    <source>
        <dbReference type="ARBA" id="ARBA00004922"/>
    </source>
</evidence>
<organism evidence="10 11">
    <name type="scientific">Acidovorax facilis</name>
    <dbReference type="NCBI Taxonomy" id="12917"/>
    <lineage>
        <taxon>Bacteria</taxon>
        <taxon>Pseudomonadati</taxon>
        <taxon>Pseudomonadota</taxon>
        <taxon>Betaproteobacteria</taxon>
        <taxon>Burkholderiales</taxon>
        <taxon>Comamonadaceae</taxon>
        <taxon>Acidovorax</taxon>
    </lineage>
</organism>
<dbReference type="Pfam" id="PF13432">
    <property type="entry name" value="TPR_16"/>
    <property type="match status" value="2"/>
</dbReference>
<accession>A0ABV8DD06</accession>
<dbReference type="SMART" id="SM00028">
    <property type="entry name" value="TPR"/>
    <property type="match status" value="7"/>
</dbReference>
<evidence type="ECO:0000259" key="9">
    <source>
        <dbReference type="Pfam" id="PF13844"/>
    </source>
</evidence>
<name>A0ABV8DD06_9BURK</name>